<dbReference type="SUPFAM" id="SSF49854">
    <property type="entry name" value="Spermadhesin, CUB domain"/>
    <property type="match status" value="1"/>
</dbReference>
<evidence type="ECO:0000313" key="2">
    <source>
        <dbReference type="Proteomes" id="UP001608902"/>
    </source>
</evidence>
<keyword evidence="2" id="KW-1185">Reference proteome</keyword>
<dbReference type="Proteomes" id="UP001608902">
    <property type="component" value="Unassembled WGS sequence"/>
</dbReference>
<comment type="caution">
    <text evidence="1">The sequence shown here is derived from an EMBL/GenBank/DDBJ whole genome shotgun (WGS) entry which is preliminary data.</text>
</comment>
<evidence type="ECO:0008006" key="3">
    <source>
        <dbReference type="Google" id="ProtNLM"/>
    </source>
</evidence>
<protein>
    <recommendedName>
        <fullName evidence="3">CUB domain-containing protein</fullName>
    </recommendedName>
</protein>
<organism evidence="1 2">
    <name type="scientific">Gnathostoma spinigerum</name>
    <dbReference type="NCBI Taxonomy" id="75299"/>
    <lineage>
        <taxon>Eukaryota</taxon>
        <taxon>Metazoa</taxon>
        <taxon>Ecdysozoa</taxon>
        <taxon>Nematoda</taxon>
        <taxon>Chromadorea</taxon>
        <taxon>Rhabditida</taxon>
        <taxon>Spirurina</taxon>
        <taxon>Gnathostomatomorpha</taxon>
        <taxon>Gnathostomatoidea</taxon>
        <taxon>Gnathostomatidae</taxon>
        <taxon>Gnathostoma</taxon>
    </lineage>
</organism>
<reference evidence="1 2" key="1">
    <citation type="submission" date="2024-08" db="EMBL/GenBank/DDBJ databases">
        <title>Gnathostoma spinigerum genome.</title>
        <authorList>
            <person name="Gonzalez-Bertolin B."/>
            <person name="Monzon S."/>
            <person name="Zaballos A."/>
            <person name="Jimenez P."/>
            <person name="Dekumyoy P."/>
            <person name="Varona S."/>
            <person name="Cuesta I."/>
            <person name="Sumanam S."/>
            <person name="Adisakwattana P."/>
            <person name="Gasser R.B."/>
            <person name="Hernandez-Gonzalez A."/>
            <person name="Young N.D."/>
            <person name="Perteguer M.J."/>
        </authorList>
    </citation>
    <scope>NUCLEOTIDE SEQUENCE [LARGE SCALE GENOMIC DNA]</scope>
    <source>
        <strain evidence="1">AL3</strain>
        <tissue evidence="1">Liver</tissue>
    </source>
</reference>
<dbReference type="EMBL" id="JBGFUD010025591">
    <property type="protein sequence ID" value="MFH4984999.1"/>
    <property type="molecule type" value="Genomic_DNA"/>
</dbReference>
<dbReference type="InterPro" id="IPR035914">
    <property type="entry name" value="Sperma_CUB_dom_sf"/>
</dbReference>
<dbReference type="PROSITE" id="PS51257">
    <property type="entry name" value="PROKAR_LIPOPROTEIN"/>
    <property type="match status" value="1"/>
</dbReference>
<accession>A0ABD6F2A7</accession>
<gene>
    <name evidence="1" type="ORF">AB6A40_011708</name>
</gene>
<sequence>MTTSRPVQTYTSLSLAACNCFENNLDVAVGEQKTLSSPGFPMEYCDNLDCSVRIKLITLNYQDTNLKQTLLISITNFSLEFPHDMLHIFSRKGQSSHYLMR</sequence>
<dbReference type="AlphaFoldDB" id="A0ABD6F2A7"/>
<evidence type="ECO:0000313" key="1">
    <source>
        <dbReference type="EMBL" id="MFH4984999.1"/>
    </source>
</evidence>
<dbReference type="Gene3D" id="2.60.120.290">
    <property type="entry name" value="Spermadhesin, CUB domain"/>
    <property type="match status" value="1"/>
</dbReference>
<name>A0ABD6F2A7_9BILA</name>
<proteinExistence type="predicted"/>